<evidence type="ECO:0000256" key="1">
    <source>
        <dbReference type="ARBA" id="ARBA00005686"/>
    </source>
</evidence>
<dbReference type="EC" id="2.3.1.-" evidence="2"/>
<keyword evidence="2" id="KW-0012">Acyltransferase</keyword>
<dbReference type="GO" id="GO:0009404">
    <property type="term" value="P:toxin metabolic process"/>
    <property type="evidence" value="ECO:0007669"/>
    <property type="project" value="UniProtKB-UniRule"/>
</dbReference>
<proteinExistence type="inferred from homology"/>
<comment type="function">
    <text evidence="2">Involved in fatty acylation of protoxin at internal lysine residues, thereby converting it to the active toxin.</text>
</comment>
<protein>
    <recommendedName>
        <fullName evidence="2">RTX toxin-activating lysine-acyltransferase</fullName>
        <ecNumber evidence="2">2.3.1.-</ecNumber>
    </recommendedName>
</protein>
<evidence type="ECO:0000313" key="4">
    <source>
        <dbReference type="Proteomes" id="UP000238137"/>
    </source>
</evidence>
<keyword evidence="2" id="KW-0808">Transferase</keyword>
<dbReference type="Proteomes" id="UP000238137">
    <property type="component" value="Unassembled WGS sequence"/>
</dbReference>
<organism evidence="3 4">
    <name type="scientific">Paracoccus methylarcula</name>
    <dbReference type="NCBI Taxonomy" id="72022"/>
    <lineage>
        <taxon>Bacteria</taxon>
        <taxon>Pseudomonadati</taxon>
        <taxon>Pseudomonadota</taxon>
        <taxon>Alphaproteobacteria</taxon>
        <taxon>Rhodobacterales</taxon>
        <taxon>Paracoccaceae</taxon>
        <taxon>Paracoccus</taxon>
    </lineage>
</organism>
<accession>A0A422QZF1</accession>
<dbReference type="InterPro" id="IPR003996">
    <property type="entry name" value="RTX_toxin-activating_protC_bac"/>
</dbReference>
<reference evidence="3" key="1">
    <citation type="submission" date="2018-05" db="EMBL/GenBank/DDBJ databases">
        <title>Reclassification of Methylarcula marina and Methylarcula terricola as Paracoccus methylarcula sp.nov., comb.nov. and Paracoccus terricola comb.nov.</title>
        <authorList>
            <person name="Shmareva M.N."/>
            <person name="Doronina N.V."/>
            <person name="Vasilenko O.V."/>
            <person name="Tarlachkov S.V."/>
            <person name="Trotsenko Y.A."/>
        </authorList>
    </citation>
    <scope>NUCLEOTIDE SEQUENCE [LARGE SCALE GENOMIC DNA]</scope>
    <source>
        <strain evidence="3">VKM B-2159</strain>
    </source>
</reference>
<dbReference type="GO" id="GO:0031640">
    <property type="term" value="P:killing of cells of another organism"/>
    <property type="evidence" value="ECO:0007669"/>
    <property type="project" value="UniProtKB-KW"/>
</dbReference>
<keyword evidence="4" id="KW-1185">Reference proteome</keyword>
<dbReference type="Pfam" id="PF02794">
    <property type="entry name" value="HlyC"/>
    <property type="match status" value="1"/>
</dbReference>
<dbReference type="GO" id="GO:0005737">
    <property type="term" value="C:cytoplasm"/>
    <property type="evidence" value="ECO:0007669"/>
    <property type="project" value="UniProtKB-SubCell"/>
</dbReference>
<dbReference type="OrthoDB" id="5431564at2"/>
<dbReference type="GO" id="GO:0016746">
    <property type="term" value="F:acyltransferase activity"/>
    <property type="evidence" value="ECO:0007669"/>
    <property type="project" value="UniProtKB-UniRule"/>
</dbReference>
<comment type="similarity">
    <text evidence="1 2">Belongs to the RTX toxin acyltransferase family.</text>
</comment>
<comment type="subcellular location">
    <subcellularLocation>
        <location evidence="2">Cytoplasm</location>
    </subcellularLocation>
</comment>
<name>A0A422QZF1_9RHOB</name>
<comment type="caution">
    <text evidence="3">The sequence shown here is derived from an EMBL/GenBank/DDBJ whole genome shotgun (WGS) entry which is preliminary data.</text>
</comment>
<evidence type="ECO:0000313" key="3">
    <source>
        <dbReference type="EMBL" id="RNF35375.1"/>
    </source>
</evidence>
<evidence type="ECO:0000256" key="2">
    <source>
        <dbReference type="RuleBase" id="RU368102"/>
    </source>
</evidence>
<keyword evidence="2" id="KW-0963">Cytoplasm</keyword>
<sequence>MKKRGESLTTAATDPVAGKTVAEILGEIAWLMTQDPEHAGASINKLETHVMPGIVLRQLHIQYAEIPSPPASGNMNPNLQPVSVEIWAMVSEAVAARLNADPAASIGIAEWRSGSIRQSVFCATLPGFRPTENQK</sequence>
<dbReference type="RefSeq" id="WP_106690722.1">
    <property type="nucleotide sequence ID" value="NZ_PXNQ02000003.1"/>
</dbReference>
<dbReference type="AlphaFoldDB" id="A0A422QZF1"/>
<gene>
    <name evidence="3" type="ORF">A7A09_007255</name>
</gene>
<dbReference type="EMBL" id="PXNQ02000003">
    <property type="protein sequence ID" value="RNF35375.1"/>
    <property type="molecule type" value="Genomic_DNA"/>
</dbReference>
<keyword evidence="2" id="KW-0204">Cytolysis</keyword>